<organism evidence="3 4">
    <name type="scientific">Streptomyces rimosus subsp. rimosus</name>
    <dbReference type="NCBI Taxonomy" id="132474"/>
    <lineage>
        <taxon>Bacteria</taxon>
        <taxon>Bacillati</taxon>
        <taxon>Actinomycetota</taxon>
        <taxon>Actinomycetes</taxon>
        <taxon>Kitasatosporales</taxon>
        <taxon>Streptomycetaceae</taxon>
        <taxon>Streptomyces</taxon>
    </lineage>
</organism>
<feature type="chain" id="PRO_5045700107" description="Ricin B lectin domain-containing protein" evidence="2">
    <location>
        <begin position="25"/>
        <end position="174"/>
    </location>
</feature>
<dbReference type="Proteomes" id="UP000829494">
    <property type="component" value="Chromosome"/>
</dbReference>
<dbReference type="GeneID" id="66852609"/>
<keyword evidence="4" id="KW-1185">Reference proteome</keyword>
<keyword evidence="1" id="KW-0472">Membrane</keyword>
<proteinExistence type="predicted"/>
<keyword evidence="2" id="KW-0732">Signal</keyword>
<feature type="transmembrane region" description="Helical" evidence="1">
    <location>
        <begin position="149"/>
        <end position="168"/>
    </location>
</feature>
<evidence type="ECO:0000256" key="2">
    <source>
        <dbReference type="SAM" id="SignalP"/>
    </source>
</evidence>
<gene>
    <name evidence="3" type="ORF">SRIMR7_39405</name>
</gene>
<evidence type="ECO:0000313" key="4">
    <source>
        <dbReference type="Proteomes" id="UP000829494"/>
    </source>
</evidence>
<accession>A0ABY3ZD52</accession>
<dbReference type="RefSeq" id="WP_003980432.1">
    <property type="nucleotide sequence ID" value="NZ_CP043497.1"/>
</dbReference>
<protein>
    <recommendedName>
        <fullName evidence="5">Ricin B lectin domain-containing protein</fullName>
    </recommendedName>
</protein>
<dbReference type="EMBL" id="CP094298">
    <property type="protein sequence ID" value="UNZ08240.1"/>
    <property type="molecule type" value="Genomic_DNA"/>
</dbReference>
<reference evidence="3 4" key="1">
    <citation type="submission" date="2022-03" db="EMBL/GenBank/DDBJ databases">
        <title>Complete genome of Streptomyces rimosus ssp. rimosus R7 (=ATCC 10970).</title>
        <authorList>
            <person name="Beganovic S."/>
            <person name="Ruckert C."/>
            <person name="Busche T."/>
            <person name="Kalinowski J."/>
            <person name="Wittmann C."/>
        </authorList>
    </citation>
    <scope>NUCLEOTIDE SEQUENCE [LARGE SCALE GENOMIC DNA]</scope>
    <source>
        <strain evidence="3 4">R7</strain>
    </source>
</reference>
<evidence type="ECO:0000256" key="1">
    <source>
        <dbReference type="SAM" id="Phobius"/>
    </source>
</evidence>
<sequence>MRRYTAALACAAALTVLTAGSAAAVPADAPQARPASAAATIQQGHTYVLAPQDKPDQWLGDADYYGSVMCQASRLWYGNRHDDAVWLQTSNADGSITLVNTDAEQVGRTLQSQGEGVFIRDGNGDAAHWFKTVGPGGAVSLRNKLSGRYLTLSAAGTVVAAVNAYWWYMVNTIP</sequence>
<keyword evidence="1" id="KW-1133">Transmembrane helix</keyword>
<evidence type="ECO:0000313" key="3">
    <source>
        <dbReference type="EMBL" id="UNZ08240.1"/>
    </source>
</evidence>
<feature type="signal peptide" evidence="2">
    <location>
        <begin position="1"/>
        <end position="24"/>
    </location>
</feature>
<name>A0ABY3ZD52_STRRM</name>
<evidence type="ECO:0008006" key="5">
    <source>
        <dbReference type="Google" id="ProtNLM"/>
    </source>
</evidence>
<keyword evidence="1" id="KW-0812">Transmembrane</keyword>